<dbReference type="GO" id="GO:0005525">
    <property type="term" value="F:GTP binding"/>
    <property type="evidence" value="ECO:0007669"/>
    <property type="project" value="InterPro"/>
</dbReference>
<accession>A0AAX6MLM1</accession>
<evidence type="ECO:0000259" key="5">
    <source>
        <dbReference type="PROSITE" id="PS51718"/>
    </source>
</evidence>
<keyword evidence="7" id="KW-1185">Reference proteome</keyword>
<dbReference type="PRINTS" id="PR00195">
    <property type="entry name" value="DYNAMIN"/>
</dbReference>
<dbReference type="InterPro" id="IPR045063">
    <property type="entry name" value="Dynamin_N"/>
</dbReference>
<dbReference type="PROSITE" id="PS51388">
    <property type="entry name" value="GED"/>
    <property type="match status" value="1"/>
</dbReference>
<comment type="caution">
    <text evidence="6">The sequence shown here is derived from an EMBL/GenBank/DDBJ whole genome shotgun (WGS) entry which is preliminary data.</text>
</comment>
<reference evidence="6 7" key="1">
    <citation type="journal article" date="2024" name="Front Chem Biol">
        <title>Unveiling the potential of Daldinia eschscholtzii MFLUCC 19-0629 through bioactivity and bioinformatics studies for enhanced sustainable agriculture production.</title>
        <authorList>
            <person name="Brooks S."/>
            <person name="Weaver J.A."/>
            <person name="Klomchit A."/>
            <person name="Alharthi S.A."/>
            <person name="Onlamun T."/>
            <person name="Nurani R."/>
            <person name="Vong T.K."/>
            <person name="Alberti F."/>
            <person name="Greco C."/>
        </authorList>
    </citation>
    <scope>NUCLEOTIDE SEQUENCE [LARGE SCALE GENOMIC DNA]</scope>
    <source>
        <strain evidence="6">MFLUCC 19-0629</strain>
    </source>
</reference>
<gene>
    <name evidence="6" type="ORF">Daesc_005824</name>
</gene>
<dbReference type="GO" id="GO:0048312">
    <property type="term" value="P:intracellular distribution of mitochondria"/>
    <property type="evidence" value="ECO:0007669"/>
    <property type="project" value="TreeGrafter"/>
</dbReference>
<organism evidence="6 7">
    <name type="scientific">Daldinia eschscholtzii</name>
    <dbReference type="NCBI Taxonomy" id="292717"/>
    <lineage>
        <taxon>Eukaryota</taxon>
        <taxon>Fungi</taxon>
        <taxon>Dikarya</taxon>
        <taxon>Ascomycota</taxon>
        <taxon>Pezizomycotina</taxon>
        <taxon>Sordariomycetes</taxon>
        <taxon>Xylariomycetidae</taxon>
        <taxon>Xylariales</taxon>
        <taxon>Hypoxylaceae</taxon>
        <taxon>Daldinia</taxon>
    </lineage>
</organism>
<feature type="region of interest" description="Disordered" evidence="3">
    <location>
        <begin position="791"/>
        <end position="816"/>
    </location>
</feature>
<dbReference type="EMBL" id="JBANMG010000005">
    <property type="protein sequence ID" value="KAK6953519.1"/>
    <property type="molecule type" value="Genomic_DNA"/>
</dbReference>
<dbReference type="InterPro" id="IPR027417">
    <property type="entry name" value="P-loop_NTPase"/>
</dbReference>
<dbReference type="PROSITE" id="PS51718">
    <property type="entry name" value="G_DYNAMIN_2"/>
    <property type="match status" value="1"/>
</dbReference>
<dbReference type="GO" id="GO:0016559">
    <property type="term" value="P:peroxisome fission"/>
    <property type="evidence" value="ECO:0007669"/>
    <property type="project" value="TreeGrafter"/>
</dbReference>
<evidence type="ECO:0000313" key="6">
    <source>
        <dbReference type="EMBL" id="KAK6953519.1"/>
    </source>
</evidence>
<evidence type="ECO:0000256" key="2">
    <source>
        <dbReference type="ARBA" id="ARBA00023134"/>
    </source>
</evidence>
<dbReference type="GO" id="GO:0000266">
    <property type="term" value="P:mitochondrial fission"/>
    <property type="evidence" value="ECO:0007669"/>
    <property type="project" value="TreeGrafter"/>
</dbReference>
<dbReference type="InterPro" id="IPR030381">
    <property type="entry name" value="G_DYNAMIN_dom"/>
</dbReference>
<dbReference type="Pfam" id="PF00350">
    <property type="entry name" value="Dynamin_N"/>
    <property type="match status" value="1"/>
</dbReference>
<dbReference type="GO" id="GO:0008017">
    <property type="term" value="F:microtubule binding"/>
    <property type="evidence" value="ECO:0007669"/>
    <property type="project" value="TreeGrafter"/>
</dbReference>
<evidence type="ECO:0000259" key="4">
    <source>
        <dbReference type="PROSITE" id="PS51388"/>
    </source>
</evidence>
<name>A0AAX6MLM1_9PEZI</name>
<proteinExistence type="predicted"/>
<feature type="compositionally biased region" description="Basic and acidic residues" evidence="3">
    <location>
        <begin position="692"/>
        <end position="717"/>
    </location>
</feature>
<dbReference type="PANTHER" id="PTHR11566:SF149">
    <property type="entry name" value="GTPASE, PUTATIVE (AFU_ORTHOLOGUE AFUA_6G11890)-RELATED"/>
    <property type="match status" value="1"/>
</dbReference>
<feature type="domain" description="Dynamin-type G" evidence="5">
    <location>
        <begin position="33"/>
        <end position="322"/>
    </location>
</feature>
<feature type="region of interest" description="Disordered" evidence="3">
    <location>
        <begin position="692"/>
        <end position="736"/>
    </location>
</feature>
<keyword evidence="1" id="KW-0547">Nucleotide-binding</keyword>
<dbReference type="AlphaFoldDB" id="A0AAX6MLM1"/>
<dbReference type="Proteomes" id="UP001369815">
    <property type="component" value="Unassembled WGS sequence"/>
</dbReference>
<keyword evidence="2" id="KW-0342">GTP-binding</keyword>
<dbReference type="InterPro" id="IPR022812">
    <property type="entry name" value="Dynamin"/>
</dbReference>
<feature type="domain" description="GED" evidence="4">
    <location>
        <begin position="598"/>
        <end position="689"/>
    </location>
</feature>
<dbReference type="Gene3D" id="3.40.50.300">
    <property type="entry name" value="P-loop containing nucleotide triphosphate hydrolases"/>
    <property type="match status" value="1"/>
</dbReference>
<dbReference type="GO" id="GO:0003924">
    <property type="term" value="F:GTPase activity"/>
    <property type="evidence" value="ECO:0007669"/>
    <property type="project" value="InterPro"/>
</dbReference>
<protein>
    <submittedName>
        <fullName evidence="6">Uncharacterized protein</fullName>
    </submittedName>
</protein>
<dbReference type="GO" id="GO:0005739">
    <property type="term" value="C:mitochondrion"/>
    <property type="evidence" value="ECO:0007669"/>
    <property type="project" value="TreeGrafter"/>
</dbReference>
<dbReference type="GO" id="GO:0016020">
    <property type="term" value="C:membrane"/>
    <property type="evidence" value="ECO:0007669"/>
    <property type="project" value="TreeGrafter"/>
</dbReference>
<dbReference type="CDD" id="cd08771">
    <property type="entry name" value="DLP_1"/>
    <property type="match status" value="1"/>
</dbReference>
<evidence type="ECO:0000313" key="7">
    <source>
        <dbReference type="Proteomes" id="UP001369815"/>
    </source>
</evidence>
<evidence type="ECO:0000256" key="1">
    <source>
        <dbReference type="ARBA" id="ARBA00022741"/>
    </source>
</evidence>
<dbReference type="InterPro" id="IPR000375">
    <property type="entry name" value="Dynamin_stalk"/>
</dbReference>
<dbReference type="SUPFAM" id="SSF52540">
    <property type="entry name" value="P-loop containing nucleoside triphosphate hydrolases"/>
    <property type="match status" value="1"/>
</dbReference>
<dbReference type="GO" id="GO:0006897">
    <property type="term" value="P:endocytosis"/>
    <property type="evidence" value="ECO:0007669"/>
    <property type="project" value="TreeGrafter"/>
</dbReference>
<dbReference type="InterPro" id="IPR001401">
    <property type="entry name" value="Dynamin_GTPase"/>
</dbReference>
<feature type="compositionally biased region" description="Acidic residues" evidence="3">
    <location>
        <begin position="721"/>
        <end position="736"/>
    </location>
</feature>
<dbReference type="SMART" id="SM00053">
    <property type="entry name" value="DYNc"/>
    <property type="match status" value="1"/>
</dbReference>
<sequence length="816" mass="91883">MAAKGAAVPLQSKDHKTLMDIIDKLRSKGINRYVNLPQIVVCGDQSSGKSSVLQAISGMTFPTKDSLCTRFATELILRHTNEHTEEKCHVSISPGVDRSPQEKALLEKFQYSEIPGNFNIGALVEKAKEAMGIGIDQGRTFSKDVLRIELSGPTQPHLTIVDLPGLFRAGNKEQSAEDVAIVKSLVLSYMKNPRSIILAVVSAQSNFALQEVTQHAREIDIRGERTLGLITKPDTLDVGSASERDYFELVQNRDVKFRLGWHVMRNRDFKSRDFTNEERDQAEAEFFDQGVWAGLPRSHKGSASLRTRLSEVLKEQILEQLPDVLGEIQRGLEECSSQLEKLGVARGTLAEQRKYLLSASQQFSNLITEAKDGFYQNKFFGNAREEAGYRKRLRAVVQNTLTDFAQIMRTDGQARKIVENAPKNDPTQVSRADYLLEVKDLMRRTRGCELPGTYNPLIIGELFREQCKPWRSWLESFSSNIFDAVDRAVNEALSYIVDEDTKAKLWGELISDGLDQLNRQLQEKVDEILRPHEDGHPITYNHYLTENVQKIRISRYRSNIMRGLLESGGGSKMIQQSLDECLEAILKHTEKDMETVSSSDAIDWMEAYYKVALKQVVDDFSKLAIEACLISKLPGLFTPEVVFDLSDDTVGRIAAESWETADERKFLTEKMSVLSSGMTELQCLSKYHKRIGDKQPGKVDDISRAPSEKEESWERATPDLSDQEQLEESIVEEPITEEPSPVVLRVGASSKNASKSFFEEAPIIEACTPVVEAPKEEQEVVDDPWGFYAQKSKKKKNAKKSSLGSWLVSPNQEAEF</sequence>
<evidence type="ECO:0000256" key="3">
    <source>
        <dbReference type="SAM" id="MobiDB-lite"/>
    </source>
</evidence>
<dbReference type="FunFam" id="3.40.50.300:FF:001425">
    <property type="entry name" value="Dynamin GTPase, putative"/>
    <property type="match status" value="1"/>
</dbReference>
<dbReference type="GO" id="GO:0005874">
    <property type="term" value="C:microtubule"/>
    <property type="evidence" value="ECO:0007669"/>
    <property type="project" value="TreeGrafter"/>
</dbReference>
<dbReference type="InterPro" id="IPR020850">
    <property type="entry name" value="GED_dom"/>
</dbReference>
<dbReference type="PANTHER" id="PTHR11566">
    <property type="entry name" value="DYNAMIN"/>
    <property type="match status" value="1"/>
</dbReference>
<dbReference type="Pfam" id="PF01031">
    <property type="entry name" value="Dynamin_M"/>
    <property type="match status" value="1"/>
</dbReference>